<organism evidence="1 2">
    <name type="scientific">Paracoccus haematequi</name>
    <dbReference type="NCBI Taxonomy" id="2491866"/>
    <lineage>
        <taxon>Bacteria</taxon>
        <taxon>Pseudomonadati</taxon>
        <taxon>Pseudomonadota</taxon>
        <taxon>Alphaproteobacteria</taxon>
        <taxon>Rhodobacterales</taxon>
        <taxon>Paracoccaceae</taxon>
        <taxon>Paracoccus</taxon>
    </lineage>
</organism>
<dbReference type="EMBL" id="UZWE01000030">
    <property type="protein sequence ID" value="VDS08852.1"/>
    <property type="molecule type" value="Genomic_DNA"/>
</dbReference>
<name>A0A447IMT3_9RHOB</name>
<proteinExistence type="predicted"/>
<keyword evidence="2" id="KW-1185">Reference proteome</keyword>
<dbReference type="Proteomes" id="UP000270743">
    <property type="component" value="Unassembled WGS sequence"/>
</dbReference>
<gene>
    <name evidence="1" type="ORF">PARHAE_02037</name>
</gene>
<protein>
    <submittedName>
        <fullName evidence="1">Uncharacterized protein</fullName>
    </submittedName>
</protein>
<accession>A0A447IMT3</accession>
<evidence type="ECO:0000313" key="2">
    <source>
        <dbReference type="Proteomes" id="UP000270743"/>
    </source>
</evidence>
<dbReference type="OrthoDB" id="7796425at2"/>
<evidence type="ECO:0000313" key="1">
    <source>
        <dbReference type="EMBL" id="VDS08852.1"/>
    </source>
</evidence>
<dbReference type="RefSeq" id="WP_126154509.1">
    <property type="nucleotide sequence ID" value="NZ_UZWE01000030.1"/>
</dbReference>
<dbReference type="AlphaFoldDB" id="A0A447IMT3"/>
<reference evidence="1 2" key="1">
    <citation type="submission" date="2018-12" db="EMBL/GenBank/DDBJ databases">
        <authorList>
            <person name="Criscuolo A."/>
        </authorList>
    </citation>
    <scope>NUCLEOTIDE SEQUENCE [LARGE SCALE GENOMIC DNA]</scope>
    <source>
        <strain evidence="1">ACIP1116241</strain>
    </source>
</reference>
<sequence>MTIKIKALSMVGEEFSARLIIGGVPGPLLTIPAYGEASPTAELSALGGRINIFDEEITGSNLALPRADGKTTLNLVGTPGPTEIAATIDGYQGAVHVLPQRQVRGWASGDYYMLETDPDTGDLIVEPGRNHRKLYITSKAHGMTAAMIADQAGVSEATVTKDWLRTRPQWGSTPETALSVPLGVALWGYITNIQYAHNSEPYSHWVLLERGGDYRGAPWAGNERFFSRGASGEGFLHATVVDCYGDENEPLPIVDGLVSILTSATKAFLVARNLQTYKVGTSGGGVEIQYSANFLGDNINLHRGSFYLQSITGGEAKLPHHTLYRCVGFNASNDYPAQGSTTWIPLQNHTQGVYVENLQSFLSWNSFMDKPGWRDGFSSTDAAASAGPHPQSMYTHCYYIAQNSHDACVDGGIASRAAAFGVSNGPSGMTAKVLLADNNIAGADRGGGAGFPLQYGFLYSNVAVSAGVRIGPVQPGEVDGGLHGHSADVSLIDNIVMHKADPNNPAEVTAKSANMSQPAVKGAAILFDNTRVHNWGGHAGNAAAHGIDPTNLNEITLQKYAEAHTGFAGATIDAYLTYVRGLPPTERVAEFEMVRQFFQETWGIHVPPHTTPGTRLFMPDYRGEGFRFDNYLNWADRQIPINGDTLNLDGNNVLLGRYTRTFAAILAGGSRLTVSSGKFTVTGALDTQHVEVRVSGQFYSPGGSGTDYTVKGGRLVLTAATEGAVSVSGKWTECLLGPELTIPAEKELVITGGDHFVGWDGSGTATLTGAVAFVAEGGKLGKIQRFKRRGDDPEPTITATVNLTGLRIDTTGLAAGSVHDLGGGAGSGITYVNQAGALPTGVSLTAGKLTYTHPA</sequence>